<dbReference type="EMBL" id="UINC01003825">
    <property type="protein sequence ID" value="SVA09557.1"/>
    <property type="molecule type" value="Genomic_DNA"/>
</dbReference>
<gene>
    <name evidence="3" type="ORF">METZ01_LOCUS62411</name>
</gene>
<keyword evidence="1" id="KW-0456">Lyase</keyword>
<dbReference type="PANTHER" id="PTHR21240:SF19">
    <property type="entry name" value="CATALYTIC_ HYDROLASE"/>
    <property type="match status" value="1"/>
</dbReference>
<dbReference type="GO" id="GO:0016831">
    <property type="term" value="F:carboxy-lyase activity"/>
    <property type="evidence" value="ECO:0007669"/>
    <property type="project" value="InterPro"/>
</dbReference>
<reference evidence="3" key="1">
    <citation type="submission" date="2018-05" db="EMBL/GenBank/DDBJ databases">
        <authorList>
            <person name="Lanie J.A."/>
            <person name="Ng W.-L."/>
            <person name="Kazmierczak K.M."/>
            <person name="Andrzejewski T.M."/>
            <person name="Davidsen T.M."/>
            <person name="Wayne K.J."/>
            <person name="Tettelin H."/>
            <person name="Glass J.I."/>
            <person name="Rusch D."/>
            <person name="Podicherti R."/>
            <person name="Tsui H.-C.T."/>
            <person name="Winkler M.E."/>
        </authorList>
    </citation>
    <scope>NUCLEOTIDE SEQUENCE</scope>
</reference>
<dbReference type="InterPro" id="IPR006680">
    <property type="entry name" value="Amidohydro-rel"/>
</dbReference>
<name>A0A381T4K5_9ZZZZ</name>
<evidence type="ECO:0000256" key="1">
    <source>
        <dbReference type="ARBA" id="ARBA00023239"/>
    </source>
</evidence>
<proteinExistence type="predicted"/>
<dbReference type="Pfam" id="PF04909">
    <property type="entry name" value="Amidohydro_2"/>
    <property type="match status" value="1"/>
</dbReference>
<evidence type="ECO:0000313" key="3">
    <source>
        <dbReference type="EMBL" id="SVA09557.1"/>
    </source>
</evidence>
<dbReference type="PANTHER" id="PTHR21240">
    <property type="entry name" value="2-AMINO-3-CARBOXYLMUCONATE-6-SEMIALDEHYDE DECARBOXYLASE"/>
    <property type="match status" value="1"/>
</dbReference>
<dbReference type="InterPro" id="IPR032465">
    <property type="entry name" value="ACMSD"/>
</dbReference>
<dbReference type="Gene3D" id="3.20.20.140">
    <property type="entry name" value="Metal-dependent hydrolases"/>
    <property type="match status" value="1"/>
</dbReference>
<dbReference type="GO" id="GO:0016787">
    <property type="term" value="F:hydrolase activity"/>
    <property type="evidence" value="ECO:0007669"/>
    <property type="project" value="InterPro"/>
</dbReference>
<accession>A0A381T4K5</accession>
<organism evidence="3">
    <name type="scientific">marine metagenome</name>
    <dbReference type="NCBI Taxonomy" id="408172"/>
    <lineage>
        <taxon>unclassified sequences</taxon>
        <taxon>metagenomes</taxon>
        <taxon>ecological metagenomes</taxon>
    </lineage>
</organism>
<dbReference type="CDD" id="cd01292">
    <property type="entry name" value="metallo-dependent_hydrolases"/>
    <property type="match status" value="1"/>
</dbReference>
<dbReference type="SUPFAM" id="SSF51556">
    <property type="entry name" value="Metallo-dependent hydrolases"/>
    <property type="match status" value="1"/>
</dbReference>
<protein>
    <recommendedName>
        <fullName evidence="2">Amidohydrolase-related domain-containing protein</fullName>
    </recommendedName>
</protein>
<sequence length="340" mass="38947">MKKIILRALLLIIVGGIAYNYLLKDDSEVTYGITVDGVDIDTIDMHLHTGTWEALTEPYKERYSERVPKPFKFLMSNLLGKGLTSEGILKQMDSAGIRRAGVFAVYSPDTTGIANNEFLYEQIKDQPERMFGFYSIRTDHWNINAGKELKKLESDLIKYNAHGIKLAHAHQQMRLDDQRFDGIYEIAGRLDKPIYIHTGTSPNPYTRREPPYVDPLYLEASIVKYPDTKFILGHTGYDSFRIQLTYLRSCIKLAKKYNNVYFEPGALGARKASEVLPEYLKIIKEEDLIDRVVYGSDGPQFPGYTASHLENFIEAMEANQYSPIEMKLILQSNFETLFNL</sequence>
<evidence type="ECO:0000259" key="2">
    <source>
        <dbReference type="Pfam" id="PF04909"/>
    </source>
</evidence>
<dbReference type="AlphaFoldDB" id="A0A381T4K5"/>
<feature type="domain" description="Amidohydrolase-related" evidence="2">
    <location>
        <begin position="43"/>
        <end position="338"/>
    </location>
</feature>
<dbReference type="InterPro" id="IPR032466">
    <property type="entry name" value="Metal_Hydrolase"/>
</dbReference>